<keyword evidence="1" id="KW-0812">Transmembrane</keyword>
<keyword evidence="3" id="KW-1185">Reference proteome</keyword>
<dbReference type="Proteomes" id="UP000030640">
    <property type="component" value="Unassembled WGS sequence"/>
</dbReference>
<feature type="transmembrane region" description="Helical" evidence="1">
    <location>
        <begin position="127"/>
        <end position="160"/>
    </location>
</feature>
<dbReference type="RefSeq" id="XP_008819013.1">
    <property type="nucleotide sequence ID" value="XM_008820791.1"/>
</dbReference>
<keyword evidence="1" id="KW-0472">Membrane</keyword>
<dbReference type="VEuPathDB" id="PlasmoDB:C922_05219"/>
<dbReference type="GeneID" id="20040493"/>
<name>W6ZYI0_9APIC</name>
<reference evidence="2 3" key="1">
    <citation type="submission" date="2013-02" db="EMBL/GenBank/DDBJ databases">
        <title>The Genome Sequence of Plasmodium inui San Antonio 1.</title>
        <authorList>
            <consortium name="The Broad Institute Genome Sequencing Platform"/>
            <consortium name="The Broad Institute Genome Sequencing Center for Infectious Disease"/>
            <person name="Neafsey D."/>
            <person name="Cheeseman I."/>
            <person name="Volkman S."/>
            <person name="Adams J."/>
            <person name="Walker B."/>
            <person name="Young S.K."/>
            <person name="Zeng Q."/>
            <person name="Gargeya S."/>
            <person name="Fitzgerald M."/>
            <person name="Haas B."/>
            <person name="Abouelleil A."/>
            <person name="Alvarado L."/>
            <person name="Arachchi H.M."/>
            <person name="Berlin A.M."/>
            <person name="Chapman S.B."/>
            <person name="Dewar J."/>
            <person name="Goldberg J."/>
            <person name="Griggs A."/>
            <person name="Gujja S."/>
            <person name="Hansen M."/>
            <person name="Howarth C."/>
            <person name="Imamovic A."/>
            <person name="Larimer J."/>
            <person name="McCowan C."/>
            <person name="Murphy C."/>
            <person name="Neiman D."/>
            <person name="Pearson M."/>
            <person name="Priest M."/>
            <person name="Roberts A."/>
            <person name="Saif S."/>
            <person name="Shea T."/>
            <person name="Sisk P."/>
            <person name="Sykes S."/>
            <person name="Wortman J."/>
            <person name="Nusbaum C."/>
            <person name="Birren B."/>
        </authorList>
    </citation>
    <scope>NUCLEOTIDE SEQUENCE [LARGE SCALE GENOMIC DNA]</scope>
    <source>
        <strain evidence="2 3">San Antonio 1</strain>
    </source>
</reference>
<keyword evidence="1" id="KW-1133">Transmembrane helix</keyword>
<dbReference type="AlphaFoldDB" id="W6ZYI0"/>
<evidence type="ECO:0000313" key="2">
    <source>
        <dbReference type="EMBL" id="EUD64398.1"/>
    </source>
</evidence>
<gene>
    <name evidence="2" type="ORF">C922_05219</name>
</gene>
<proteinExistence type="predicted"/>
<sequence>MQKENIGACECYHHSAEEFLYTEEYDRRDKGCSKKNTRKYHNGSKEHISYLNYDYEYSTSSYSLESYNTLPPAHNESDCSNCSLSESNEQCRGSPEILSYDCEPVKSILPCGIMEFLERVDSKFEKILVLLLVLMTSRGSATMILSVFIIGIAAAGYYFMKFMKIIGVRH</sequence>
<organism evidence="2 3">
    <name type="scientific">Plasmodium inui San Antonio 1</name>
    <dbReference type="NCBI Taxonomy" id="1237626"/>
    <lineage>
        <taxon>Eukaryota</taxon>
        <taxon>Sar</taxon>
        <taxon>Alveolata</taxon>
        <taxon>Apicomplexa</taxon>
        <taxon>Aconoidasida</taxon>
        <taxon>Haemosporida</taxon>
        <taxon>Plasmodiidae</taxon>
        <taxon>Plasmodium</taxon>
        <taxon>Plasmodium (Plasmodium)</taxon>
    </lineage>
</organism>
<dbReference type="EMBL" id="KI965505">
    <property type="protein sequence ID" value="EUD64398.1"/>
    <property type="molecule type" value="Genomic_DNA"/>
</dbReference>
<evidence type="ECO:0000313" key="3">
    <source>
        <dbReference type="Proteomes" id="UP000030640"/>
    </source>
</evidence>
<accession>W6ZYI0</accession>
<evidence type="ECO:0000256" key="1">
    <source>
        <dbReference type="SAM" id="Phobius"/>
    </source>
</evidence>
<protein>
    <submittedName>
        <fullName evidence="2">Uncharacterized protein</fullName>
    </submittedName>
</protein>